<dbReference type="GO" id="GO:1990961">
    <property type="term" value="P:xenobiotic detoxification by transmembrane export across the plasma membrane"/>
    <property type="evidence" value="ECO:0007669"/>
    <property type="project" value="UniProtKB-ARBA"/>
</dbReference>
<dbReference type="GO" id="GO:0005886">
    <property type="term" value="C:plasma membrane"/>
    <property type="evidence" value="ECO:0007669"/>
    <property type="project" value="UniProtKB-SubCell"/>
</dbReference>
<dbReference type="Proteomes" id="UP000548867">
    <property type="component" value="Unassembled WGS sequence"/>
</dbReference>
<dbReference type="GO" id="GO:0015721">
    <property type="term" value="P:bile acid and bile salt transport"/>
    <property type="evidence" value="ECO:0007669"/>
    <property type="project" value="UniProtKB-ARBA"/>
</dbReference>
<dbReference type="InterPro" id="IPR050739">
    <property type="entry name" value="MFP"/>
</dbReference>
<sequence>MSSPHSTVARIHEHDVEPEVETIDAQNDAANTGKRKQMFTRLGLGIAAIAVAYAAYDVLIASNHVETDNAYVGADVAQITTQVTAPVREVLVSDTQAVKKGDVLVRLDDTDARIALAKAEANLALTERRVKGLSATDLGLGAQIAARAADEARAAASLTAARADLEKASVDMKRREALAASGSVSGEELTVARSALATATANLRAAEAAVSLAGANRQAANGTREANRVLIENTTPETNPEVLAARATRDQAKVDLERTIIRAPFDGIVARRSVQVGQRAEPGKGLMSVVPVNAAYVDANYKEVQLSKVHAGQSVTLKSDLYGSSVTYHGKVVGFSGGTGAAFAVIPAQNATGNWIKVVQRLPVRVALDPKELAAHPLRVGLSMTADIDVSK</sequence>
<evidence type="ECO:0000256" key="6">
    <source>
        <dbReference type="ARBA" id="ARBA00022692"/>
    </source>
</evidence>
<dbReference type="SUPFAM" id="SSF111369">
    <property type="entry name" value="HlyD-like secretion proteins"/>
    <property type="match status" value="2"/>
</dbReference>
<dbReference type="EMBL" id="JACIDX010000003">
    <property type="protein sequence ID" value="MBB3954071.1"/>
    <property type="molecule type" value="Genomic_DNA"/>
</dbReference>
<keyword evidence="7 9" id="KW-1133">Transmembrane helix</keyword>
<dbReference type="Pfam" id="PF25885">
    <property type="entry name" value="HH_EMRA"/>
    <property type="match status" value="1"/>
</dbReference>
<evidence type="ECO:0000256" key="7">
    <source>
        <dbReference type="ARBA" id="ARBA00022989"/>
    </source>
</evidence>
<accession>A0A7W6G594</accession>
<evidence type="ECO:0000256" key="2">
    <source>
        <dbReference type="ARBA" id="ARBA00009477"/>
    </source>
</evidence>
<dbReference type="FunFam" id="2.40.30.170:FF:000003">
    <property type="entry name" value="Multidrug resistance protein A"/>
    <property type="match status" value="1"/>
</dbReference>
<protein>
    <submittedName>
        <fullName evidence="11">Membrane fusion protein (Multidrug efflux system)</fullName>
    </submittedName>
</protein>
<feature type="transmembrane region" description="Helical" evidence="9">
    <location>
        <begin position="38"/>
        <end position="56"/>
    </location>
</feature>
<keyword evidence="8 9" id="KW-0472">Membrane</keyword>
<keyword evidence="6 9" id="KW-0812">Transmembrane</keyword>
<dbReference type="GO" id="GO:0046677">
    <property type="term" value="P:response to antibiotic"/>
    <property type="evidence" value="ECO:0007669"/>
    <property type="project" value="UniProtKB-ARBA"/>
</dbReference>
<evidence type="ECO:0000313" key="12">
    <source>
        <dbReference type="Proteomes" id="UP000548867"/>
    </source>
</evidence>
<evidence type="ECO:0000256" key="4">
    <source>
        <dbReference type="ARBA" id="ARBA00022475"/>
    </source>
</evidence>
<evidence type="ECO:0000313" key="11">
    <source>
        <dbReference type="EMBL" id="MBB3954071.1"/>
    </source>
</evidence>
<dbReference type="Gene3D" id="2.40.50.100">
    <property type="match status" value="1"/>
</dbReference>
<dbReference type="Gene3D" id="1.10.287.470">
    <property type="entry name" value="Helix hairpin bin"/>
    <property type="match status" value="1"/>
</dbReference>
<comment type="caution">
    <text evidence="11">The sequence shown here is derived from an EMBL/GenBank/DDBJ whole genome shotgun (WGS) entry which is preliminary data.</text>
</comment>
<feature type="domain" description="Multidrug export protein EmrA/FarA alpha-helical hairpin" evidence="10">
    <location>
        <begin position="110"/>
        <end position="209"/>
    </location>
</feature>
<evidence type="ECO:0000259" key="10">
    <source>
        <dbReference type="Pfam" id="PF25885"/>
    </source>
</evidence>
<dbReference type="PANTHER" id="PTHR30386">
    <property type="entry name" value="MEMBRANE FUSION SUBUNIT OF EMRAB-TOLC MULTIDRUG EFFLUX PUMP"/>
    <property type="match status" value="1"/>
</dbReference>
<reference evidence="11 12" key="1">
    <citation type="submission" date="2020-08" db="EMBL/GenBank/DDBJ databases">
        <title>Genomic Encyclopedia of Type Strains, Phase IV (KMG-IV): sequencing the most valuable type-strain genomes for metagenomic binning, comparative biology and taxonomic classification.</title>
        <authorList>
            <person name="Goeker M."/>
        </authorList>
    </citation>
    <scope>NUCLEOTIDE SEQUENCE [LARGE SCALE GENOMIC DNA]</scope>
    <source>
        <strain evidence="11 12">DSM 27057</strain>
    </source>
</reference>
<dbReference type="Gene3D" id="2.40.30.170">
    <property type="match status" value="1"/>
</dbReference>
<gene>
    <name evidence="11" type="ORF">GGR38_000998</name>
</gene>
<dbReference type="PANTHER" id="PTHR30386:SF19">
    <property type="entry name" value="MULTIDRUG EXPORT PROTEIN EMRA-RELATED"/>
    <property type="match status" value="1"/>
</dbReference>
<evidence type="ECO:0000256" key="9">
    <source>
        <dbReference type="SAM" id="Phobius"/>
    </source>
</evidence>
<evidence type="ECO:0000256" key="3">
    <source>
        <dbReference type="ARBA" id="ARBA00022448"/>
    </source>
</evidence>
<dbReference type="PRINTS" id="PR01490">
    <property type="entry name" value="RTXTOXIND"/>
</dbReference>
<dbReference type="AlphaFoldDB" id="A0A7W6G594"/>
<comment type="subcellular location">
    <subcellularLocation>
        <location evidence="1">Cell inner membrane</location>
        <topology evidence="1">Single-pass membrane protein</topology>
    </subcellularLocation>
</comment>
<dbReference type="RefSeq" id="WP_183623294.1">
    <property type="nucleotide sequence ID" value="NZ_JACIDX010000003.1"/>
</dbReference>
<keyword evidence="3" id="KW-0813">Transport</keyword>
<dbReference type="InterPro" id="IPR058633">
    <property type="entry name" value="EmrA/FarA_HH"/>
</dbReference>
<name>A0A7W6G594_9SPHN</name>
<comment type="similarity">
    <text evidence="2">Belongs to the membrane fusion protein (MFP) (TC 8.A.1) family.</text>
</comment>
<evidence type="ECO:0000256" key="1">
    <source>
        <dbReference type="ARBA" id="ARBA00004377"/>
    </source>
</evidence>
<evidence type="ECO:0000256" key="5">
    <source>
        <dbReference type="ARBA" id="ARBA00022519"/>
    </source>
</evidence>
<keyword evidence="5" id="KW-0997">Cell inner membrane</keyword>
<proteinExistence type="inferred from homology"/>
<organism evidence="11 12">
    <name type="scientific">Novosphingobium sediminicola</name>
    <dbReference type="NCBI Taxonomy" id="563162"/>
    <lineage>
        <taxon>Bacteria</taxon>
        <taxon>Pseudomonadati</taxon>
        <taxon>Pseudomonadota</taxon>
        <taxon>Alphaproteobacteria</taxon>
        <taxon>Sphingomonadales</taxon>
        <taxon>Sphingomonadaceae</taxon>
        <taxon>Novosphingobium</taxon>
    </lineage>
</organism>
<keyword evidence="4" id="KW-1003">Cell membrane</keyword>
<evidence type="ECO:0000256" key="8">
    <source>
        <dbReference type="ARBA" id="ARBA00023136"/>
    </source>
</evidence>
<keyword evidence="12" id="KW-1185">Reference proteome</keyword>